<name>A0ABR0LLK5_9PEZI</name>
<dbReference type="EMBL" id="JAVRRA010018806">
    <property type="protein sequence ID" value="KAK5187882.1"/>
    <property type="molecule type" value="Genomic_DNA"/>
</dbReference>
<feature type="compositionally biased region" description="Acidic residues" evidence="1">
    <location>
        <begin position="45"/>
        <end position="60"/>
    </location>
</feature>
<sequence>MTLVKECSLRLRGQKEIDGLFKKRRVKKGEAEGDGWEDAVRLDQEGDNDDEDSGSEEEAGDIVVDYKDVKDNESDFIVPSGMHMVAAEEGSQHRGDWIRRANDLNYSDDTMSTRSGARDDVG</sequence>
<feature type="non-terminal residue" evidence="2">
    <location>
        <position position="122"/>
    </location>
</feature>
<evidence type="ECO:0000313" key="3">
    <source>
        <dbReference type="Proteomes" id="UP001357485"/>
    </source>
</evidence>
<feature type="region of interest" description="Disordered" evidence="1">
    <location>
        <begin position="102"/>
        <end position="122"/>
    </location>
</feature>
<feature type="region of interest" description="Disordered" evidence="1">
    <location>
        <begin position="31"/>
        <end position="61"/>
    </location>
</feature>
<protein>
    <submittedName>
        <fullName evidence="2">Uncharacterized protein</fullName>
    </submittedName>
</protein>
<keyword evidence="3" id="KW-1185">Reference proteome</keyword>
<accession>A0ABR0LLK5</accession>
<organism evidence="2 3">
    <name type="scientific">Cryomyces antarcticus</name>
    <dbReference type="NCBI Taxonomy" id="329879"/>
    <lineage>
        <taxon>Eukaryota</taxon>
        <taxon>Fungi</taxon>
        <taxon>Dikarya</taxon>
        <taxon>Ascomycota</taxon>
        <taxon>Pezizomycotina</taxon>
        <taxon>Dothideomycetes</taxon>
        <taxon>Dothideomycetes incertae sedis</taxon>
        <taxon>Cryomyces</taxon>
    </lineage>
</organism>
<gene>
    <name evidence="2" type="ORF">LTR16_009293</name>
</gene>
<evidence type="ECO:0000313" key="2">
    <source>
        <dbReference type="EMBL" id="KAK5187882.1"/>
    </source>
</evidence>
<feature type="compositionally biased region" description="Polar residues" evidence="1">
    <location>
        <begin position="104"/>
        <end position="115"/>
    </location>
</feature>
<evidence type="ECO:0000256" key="1">
    <source>
        <dbReference type="SAM" id="MobiDB-lite"/>
    </source>
</evidence>
<proteinExistence type="predicted"/>
<reference evidence="2 3" key="1">
    <citation type="submission" date="2023-08" db="EMBL/GenBank/DDBJ databases">
        <title>Black Yeasts Isolated from many extreme environments.</title>
        <authorList>
            <person name="Coleine C."/>
            <person name="Stajich J.E."/>
            <person name="Selbmann L."/>
        </authorList>
    </citation>
    <scope>NUCLEOTIDE SEQUENCE [LARGE SCALE GENOMIC DNA]</scope>
    <source>
        <strain evidence="2 3">CCFEE 536</strain>
    </source>
</reference>
<dbReference type="Proteomes" id="UP001357485">
    <property type="component" value="Unassembled WGS sequence"/>
</dbReference>
<comment type="caution">
    <text evidence="2">The sequence shown here is derived from an EMBL/GenBank/DDBJ whole genome shotgun (WGS) entry which is preliminary data.</text>
</comment>